<feature type="region of interest" description="Disordered" evidence="1">
    <location>
        <begin position="174"/>
        <end position="196"/>
    </location>
</feature>
<feature type="region of interest" description="Disordered" evidence="1">
    <location>
        <begin position="1"/>
        <end position="63"/>
    </location>
</feature>
<accession>L1ISM4</accession>
<dbReference type="AlphaFoldDB" id="L1ISM4"/>
<organism evidence="2">
    <name type="scientific">Guillardia theta (strain CCMP2712)</name>
    <name type="common">Cryptophyte</name>
    <dbReference type="NCBI Taxonomy" id="905079"/>
    <lineage>
        <taxon>Eukaryota</taxon>
        <taxon>Cryptophyceae</taxon>
        <taxon>Pyrenomonadales</taxon>
        <taxon>Geminigeraceae</taxon>
        <taxon>Guillardia</taxon>
    </lineage>
</organism>
<proteinExistence type="predicted"/>
<evidence type="ECO:0000313" key="4">
    <source>
        <dbReference type="Proteomes" id="UP000011087"/>
    </source>
</evidence>
<feature type="compositionally biased region" description="Polar residues" evidence="1">
    <location>
        <begin position="24"/>
        <end position="41"/>
    </location>
</feature>
<dbReference type="EnsemblProtists" id="EKX38815">
    <property type="protein sequence ID" value="EKX38815"/>
    <property type="gene ID" value="GUITHDRAFT_165130"/>
</dbReference>
<sequence length="348" mass="40799">MELKLQATPRGSASSHSSRRRNQVGVTNRPSTSHVAQSQSREGSDRTSDSNVERKMQNRIRDKVSRCSADVNLELQRASNDGVLSYETMRTILHRLNVPLADEEFNYLKSLSHNEHGDTRLEKVMNTIRTPDFDDYRPFRKSFEREKVFLTQLARKELKPVNRRELSLDVHRAVHHSPSVSSHRTSNSLSSLDGNQADPSSSKTLLAFVNNFLKHWKSWRRKVSQKMRPRDHYNVKFCRTAGPPSYSTYETIVPVHTSPHYCPDWKRYVTVSLRNSMPVDEHIEIEKRKTRKMMNLSRRQELREQMRNFVESEERFYHNGYMKRLQGLARTRVGYLDRMFGNLDQLGY</sequence>
<dbReference type="PaxDb" id="55529-EKX38815"/>
<dbReference type="Proteomes" id="UP000011087">
    <property type="component" value="Unassembled WGS sequence"/>
</dbReference>
<dbReference type="RefSeq" id="XP_005825795.1">
    <property type="nucleotide sequence ID" value="XM_005825738.1"/>
</dbReference>
<feature type="compositionally biased region" description="Basic and acidic residues" evidence="1">
    <location>
        <begin position="42"/>
        <end position="63"/>
    </location>
</feature>
<dbReference type="EMBL" id="JH993045">
    <property type="protein sequence ID" value="EKX38815.1"/>
    <property type="molecule type" value="Genomic_DNA"/>
</dbReference>
<evidence type="ECO:0000313" key="3">
    <source>
        <dbReference type="EnsemblProtists" id="EKX38815"/>
    </source>
</evidence>
<evidence type="ECO:0000313" key="2">
    <source>
        <dbReference type="EMBL" id="EKX38815.1"/>
    </source>
</evidence>
<name>L1ISM4_GUITC</name>
<evidence type="ECO:0000256" key="1">
    <source>
        <dbReference type="SAM" id="MobiDB-lite"/>
    </source>
</evidence>
<protein>
    <submittedName>
        <fullName evidence="2 3">Uncharacterized protein</fullName>
    </submittedName>
</protein>
<gene>
    <name evidence="2" type="ORF">GUITHDRAFT_165130</name>
</gene>
<dbReference type="KEGG" id="gtt:GUITHDRAFT_165130"/>
<dbReference type="HOGENOM" id="CLU_797992_0_0_1"/>
<keyword evidence="4" id="KW-1185">Reference proteome</keyword>
<feature type="compositionally biased region" description="Low complexity" evidence="1">
    <location>
        <begin position="179"/>
        <end position="191"/>
    </location>
</feature>
<reference evidence="2 4" key="1">
    <citation type="journal article" date="2012" name="Nature">
        <title>Algal genomes reveal evolutionary mosaicism and the fate of nucleomorphs.</title>
        <authorList>
            <consortium name="DOE Joint Genome Institute"/>
            <person name="Curtis B.A."/>
            <person name="Tanifuji G."/>
            <person name="Burki F."/>
            <person name="Gruber A."/>
            <person name="Irimia M."/>
            <person name="Maruyama S."/>
            <person name="Arias M.C."/>
            <person name="Ball S.G."/>
            <person name="Gile G.H."/>
            <person name="Hirakawa Y."/>
            <person name="Hopkins J.F."/>
            <person name="Kuo A."/>
            <person name="Rensing S.A."/>
            <person name="Schmutz J."/>
            <person name="Symeonidi A."/>
            <person name="Elias M."/>
            <person name="Eveleigh R.J."/>
            <person name="Herman E.K."/>
            <person name="Klute M.J."/>
            <person name="Nakayama T."/>
            <person name="Obornik M."/>
            <person name="Reyes-Prieto A."/>
            <person name="Armbrust E.V."/>
            <person name="Aves S.J."/>
            <person name="Beiko R.G."/>
            <person name="Coutinho P."/>
            <person name="Dacks J.B."/>
            <person name="Durnford D.G."/>
            <person name="Fast N.M."/>
            <person name="Green B.R."/>
            <person name="Grisdale C.J."/>
            <person name="Hempel F."/>
            <person name="Henrissat B."/>
            <person name="Hoppner M.P."/>
            <person name="Ishida K."/>
            <person name="Kim E."/>
            <person name="Koreny L."/>
            <person name="Kroth P.G."/>
            <person name="Liu Y."/>
            <person name="Malik S.B."/>
            <person name="Maier U.G."/>
            <person name="McRose D."/>
            <person name="Mock T."/>
            <person name="Neilson J.A."/>
            <person name="Onodera N.T."/>
            <person name="Poole A.M."/>
            <person name="Pritham E.J."/>
            <person name="Richards T.A."/>
            <person name="Rocap G."/>
            <person name="Roy S.W."/>
            <person name="Sarai C."/>
            <person name="Schaack S."/>
            <person name="Shirato S."/>
            <person name="Slamovits C.H."/>
            <person name="Spencer D.F."/>
            <person name="Suzuki S."/>
            <person name="Worden A.Z."/>
            <person name="Zauner S."/>
            <person name="Barry K."/>
            <person name="Bell C."/>
            <person name="Bharti A.K."/>
            <person name="Crow J.A."/>
            <person name="Grimwood J."/>
            <person name="Kramer R."/>
            <person name="Lindquist E."/>
            <person name="Lucas S."/>
            <person name="Salamov A."/>
            <person name="McFadden G.I."/>
            <person name="Lane C.E."/>
            <person name="Keeling P.J."/>
            <person name="Gray M.W."/>
            <person name="Grigoriev I.V."/>
            <person name="Archibald J.M."/>
        </authorList>
    </citation>
    <scope>NUCLEOTIDE SEQUENCE</scope>
    <source>
        <strain evidence="2 4">CCMP2712</strain>
    </source>
</reference>
<reference evidence="4" key="2">
    <citation type="submission" date="2012-11" db="EMBL/GenBank/DDBJ databases">
        <authorList>
            <person name="Kuo A."/>
            <person name="Curtis B.A."/>
            <person name="Tanifuji G."/>
            <person name="Burki F."/>
            <person name="Gruber A."/>
            <person name="Irimia M."/>
            <person name="Maruyama S."/>
            <person name="Arias M.C."/>
            <person name="Ball S.G."/>
            <person name="Gile G.H."/>
            <person name="Hirakawa Y."/>
            <person name="Hopkins J.F."/>
            <person name="Rensing S.A."/>
            <person name="Schmutz J."/>
            <person name="Symeonidi A."/>
            <person name="Elias M."/>
            <person name="Eveleigh R.J."/>
            <person name="Herman E.K."/>
            <person name="Klute M.J."/>
            <person name="Nakayama T."/>
            <person name="Obornik M."/>
            <person name="Reyes-Prieto A."/>
            <person name="Armbrust E.V."/>
            <person name="Aves S.J."/>
            <person name="Beiko R.G."/>
            <person name="Coutinho P."/>
            <person name="Dacks J.B."/>
            <person name="Durnford D.G."/>
            <person name="Fast N.M."/>
            <person name="Green B.R."/>
            <person name="Grisdale C."/>
            <person name="Hempe F."/>
            <person name="Henrissat B."/>
            <person name="Hoppner M.P."/>
            <person name="Ishida K.-I."/>
            <person name="Kim E."/>
            <person name="Koreny L."/>
            <person name="Kroth P.G."/>
            <person name="Liu Y."/>
            <person name="Malik S.-B."/>
            <person name="Maier U.G."/>
            <person name="McRose D."/>
            <person name="Mock T."/>
            <person name="Neilson J.A."/>
            <person name="Onodera N.T."/>
            <person name="Poole A.M."/>
            <person name="Pritham E.J."/>
            <person name="Richards T.A."/>
            <person name="Rocap G."/>
            <person name="Roy S.W."/>
            <person name="Sarai C."/>
            <person name="Schaack S."/>
            <person name="Shirato S."/>
            <person name="Slamovits C.H."/>
            <person name="Spencer D.F."/>
            <person name="Suzuki S."/>
            <person name="Worden A.Z."/>
            <person name="Zauner S."/>
            <person name="Barry K."/>
            <person name="Bell C."/>
            <person name="Bharti A.K."/>
            <person name="Crow J.A."/>
            <person name="Grimwood J."/>
            <person name="Kramer R."/>
            <person name="Lindquist E."/>
            <person name="Lucas S."/>
            <person name="Salamov A."/>
            <person name="McFadden G.I."/>
            <person name="Lane C.E."/>
            <person name="Keeling P.J."/>
            <person name="Gray M.W."/>
            <person name="Grigoriev I.V."/>
            <person name="Archibald J.M."/>
        </authorList>
    </citation>
    <scope>NUCLEOTIDE SEQUENCE</scope>
    <source>
        <strain evidence="4">CCMP2712</strain>
    </source>
</reference>
<reference evidence="3" key="3">
    <citation type="submission" date="2016-03" db="UniProtKB">
        <authorList>
            <consortium name="EnsemblProtists"/>
        </authorList>
    </citation>
    <scope>IDENTIFICATION</scope>
</reference>
<dbReference type="GeneID" id="17295504"/>